<feature type="chain" id="PRO_5003515558" evidence="9">
    <location>
        <begin position="19"/>
        <end position="775"/>
    </location>
</feature>
<dbReference type="InterPro" id="IPR037066">
    <property type="entry name" value="Plug_dom_sf"/>
</dbReference>
<dbReference type="Gene3D" id="2.60.40.1120">
    <property type="entry name" value="Carboxypeptidase-like, regulatory domain"/>
    <property type="match status" value="1"/>
</dbReference>
<organism evidence="11 12">
    <name type="scientific">Owenweeksia hongkongensis (strain DSM 17368 / CIP 108786 / JCM 12287 / NRRL B-23963 / UST20020801)</name>
    <dbReference type="NCBI Taxonomy" id="926562"/>
    <lineage>
        <taxon>Bacteria</taxon>
        <taxon>Pseudomonadati</taxon>
        <taxon>Bacteroidota</taxon>
        <taxon>Flavobacteriia</taxon>
        <taxon>Flavobacteriales</taxon>
        <taxon>Owenweeksiaceae</taxon>
        <taxon>Owenweeksia</taxon>
    </lineage>
</organism>
<evidence type="ECO:0000256" key="9">
    <source>
        <dbReference type="SAM" id="SignalP"/>
    </source>
</evidence>
<evidence type="ECO:0000256" key="6">
    <source>
        <dbReference type="ARBA" id="ARBA00023136"/>
    </source>
</evidence>
<dbReference type="GO" id="GO:0015344">
    <property type="term" value="F:siderophore uptake transmembrane transporter activity"/>
    <property type="evidence" value="ECO:0007669"/>
    <property type="project" value="TreeGrafter"/>
</dbReference>
<dbReference type="PROSITE" id="PS52016">
    <property type="entry name" value="TONB_DEPENDENT_REC_3"/>
    <property type="match status" value="1"/>
</dbReference>
<gene>
    <name evidence="11" type="ordered locus">Oweho_0286</name>
</gene>
<dbReference type="Gene3D" id="2.170.130.10">
    <property type="entry name" value="TonB-dependent receptor, plug domain"/>
    <property type="match status" value="1"/>
</dbReference>
<dbReference type="PANTHER" id="PTHR30069:SF29">
    <property type="entry name" value="HEMOGLOBIN AND HEMOGLOBIN-HAPTOGLOBIN-BINDING PROTEIN 1-RELATED"/>
    <property type="match status" value="1"/>
</dbReference>
<keyword evidence="6 8" id="KW-0472">Membrane</keyword>
<dbReference type="PATRIC" id="fig|926562.3.peg.292"/>
<dbReference type="GO" id="GO:0044718">
    <property type="term" value="P:siderophore transmembrane transport"/>
    <property type="evidence" value="ECO:0007669"/>
    <property type="project" value="TreeGrafter"/>
</dbReference>
<protein>
    <submittedName>
        <fullName evidence="11">Outer membrane receptor protein</fullName>
    </submittedName>
</protein>
<dbReference type="HOGENOM" id="CLU_016599_0_0_10"/>
<dbReference type="Proteomes" id="UP000005631">
    <property type="component" value="Chromosome"/>
</dbReference>
<dbReference type="Pfam" id="PF07715">
    <property type="entry name" value="Plug"/>
    <property type="match status" value="1"/>
</dbReference>
<feature type="domain" description="TonB-dependent receptor plug" evidence="10">
    <location>
        <begin position="129"/>
        <end position="220"/>
    </location>
</feature>
<comment type="subcellular location">
    <subcellularLocation>
        <location evidence="1 8">Cell outer membrane</location>
        <topology evidence="1 8">Multi-pass membrane protein</topology>
    </subcellularLocation>
</comment>
<dbReference type="InterPro" id="IPR008969">
    <property type="entry name" value="CarboxyPept-like_regulatory"/>
</dbReference>
<keyword evidence="11" id="KW-0675">Receptor</keyword>
<dbReference type="InterPro" id="IPR012910">
    <property type="entry name" value="Plug_dom"/>
</dbReference>
<dbReference type="RefSeq" id="WP_014200669.1">
    <property type="nucleotide sequence ID" value="NC_016599.1"/>
</dbReference>
<evidence type="ECO:0000256" key="2">
    <source>
        <dbReference type="ARBA" id="ARBA00022448"/>
    </source>
</evidence>
<evidence type="ECO:0000256" key="7">
    <source>
        <dbReference type="ARBA" id="ARBA00023237"/>
    </source>
</evidence>
<feature type="signal peptide" evidence="9">
    <location>
        <begin position="1"/>
        <end position="18"/>
    </location>
</feature>
<evidence type="ECO:0000256" key="8">
    <source>
        <dbReference type="PROSITE-ProRule" id="PRU01360"/>
    </source>
</evidence>
<proteinExistence type="inferred from homology"/>
<dbReference type="Gene3D" id="2.40.170.20">
    <property type="entry name" value="TonB-dependent receptor, beta-barrel domain"/>
    <property type="match status" value="1"/>
</dbReference>
<reference evidence="11 12" key="1">
    <citation type="journal article" date="2012" name="Stand. Genomic Sci.">
        <title>Genome sequence of the orange-pigmented seawater bacterium Owenweeksia hongkongensis type strain (UST20020801(T)).</title>
        <authorList>
            <person name="Riedel T."/>
            <person name="Held B."/>
            <person name="Nolan M."/>
            <person name="Lucas S."/>
            <person name="Lapidus A."/>
            <person name="Tice H."/>
            <person name="Del Rio T.G."/>
            <person name="Cheng J.F."/>
            <person name="Han C."/>
            <person name="Tapia R."/>
            <person name="Goodwin L.A."/>
            <person name="Pitluck S."/>
            <person name="Liolios K."/>
            <person name="Mavromatis K."/>
            <person name="Pagani I."/>
            <person name="Ivanova N."/>
            <person name="Mikhailova N."/>
            <person name="Pati A."/>
            <person name="Chen A."/>
            <person name="Palaniappan K."/>
            <person name="Rohde M."/>
            <person name="Tindall B.J."/>
            <person name="Detter J.C."/>
            <person name="Goker M."/>
            <person name="Woyke T."/>
            <person name="Bristow J."/>
            <person name="Eisen J.A."/>
            <person name="Markowitz V."/>
            <person name="Hugenholtz P."/>
            <person name="Klenk H.P."/>
            <person name="Kyrpides N.C."/>
        </authorList>
    </citation>
    <scope>NUCLEOTIDE SEQUENCE</scope>
    <source>
        <strain evidence="12">DSM 17368 / JCM 12287 / NRRL B-23963</strain>
    </source>
</reference>
<keyword evidence="7 8" id="KW-0998">Cell outer membrane</keyword>
<evidence type="ECO:0000256" key="1">
    <source>
        <dbReference type="ARBA" id="ARBA00004571"/>
    </source>
</evidence>
<keyword evidence="12" id="KW-1185">Reference proteome</keyword>
<name>G8R7Y5_OWEHD</name>
<dbReference type="Pfam" id="PF13715">
    <property type="entry name" value="CarbopepD_reg_2"/>
    <property type="match status" value="1"/>
</dbReference>
<dbReference type="SUPFAM" id="SSF49464">
    <property type="entry name" value="Carboxypeptidase regulatory domain-like"/>
    <property type="match status" value="1"/>
</dbReference>
<keyword evidence="5 9" id="KW-0732">Signal</keyword>
<evidence type="ECO:0000313" key="11">
    <source>
        <dbReference type="EMBL" id="AEV31308.1"/>
    </source>
</evidence>
<evidence type="ECO:0000313" key="12">
    <source>
        <dbReference type="Proteomes" id="UP000005631"/>
    </source>
</evidence>
<evidence type="ECO:0000259" key="10">
    <source>
        <dbReference type="Pfam" id="PF07715"/>
    </source>
</evidence>
<comment type="similarity">
    <text evidence="8">Belongs to the TonB-dependent receptor family.</text>
</comment>
<evidence type="ECO:0000256" key="4">
    <source>
        <dbReference type="ARBA" id="ARBA00022692"/>
    </source>
</evidence>
<keyword evidence="2 8" id="KW-0813">Transport</keyword>
<dbReference type="KEGG" id="oho:Oweho_0286"/>
<dbReference type="InterPro" id="IPR039426">
    <property type="entry name" value="TonB-dep_rcpt-like"/>
</dbReference>
<evidence type="ECO:0000256" key="3">
    <source>
        <dbReference type="ARBA" id="ARBA00022452"/>
    </source>
</evidence>
<evidence type="ECO:0000256" key="5">
    <source>
        <dbReference type="ARBA" id="ARBA00022729"/>
    </source>
</evidence>
<dbReference type="eggNOG" id="COG4771">
    <property type="taxonomic scope" value="Bacteria"/>
</dbReference>
<dbReference type="PANTHER" id="PTHR30069">
    <property type="entry name" value="TONB-DEPENDENT OUTER MEMBRANE RECEPTOR"/>
    <property type="match status" value="1"/>
</dbReference>
<dbReference type="EMBL" id="CP003156">
    <property type="protein sequence ID" value="AEV31308.1"/>
    <property type="molecule type" value="Genomic_DNA"/>
</dbReference>
<sequence>MKKVFTLILSLLISLAQAEEKATLSGHVRDAVTGETLIGATVYAPEVKIGATTDLNGFYSLSLPKGKYQLQVSFIGYETKTIEIQTSGNSTLDVKLTSSSTTLTEVTVTDQAKAANVEDMKMSSEVLSIKTIKEIPAFMGEVDVLKAIQALPGVQSGGEGTTGYFVRGGSADQNLVLLDGATVYSPSHLMGFFSVFNADVIKEAELYKGGVPAQYGGRSASLLDITQRNGDNEKLHGNGGLGLIASRLSLEGPIQKGKSSFLVAGRRTYADVFTRMSKREDLKNSVMYFYDLNGRLNFRLGEKDVVTLSGYYGDDVLKNKEQLSWNWGNRTATANWKHSFSDKLIADISALYSDFNYTLAVNSTGSSDLEWKARINDETLKADFTYLANSRYSFKIGGASIYHTIHPGNISITGSDVETSFDLETQRALESSAYLSSTIKVNDEFTIDAGLRYSMFQNIGGTVNRYQNSTNEPLSSTEYDAGEFHGTQGGFESRLSMRHMLGTSSSIKMSYNRMMQYLQLASNSTTGTPLDIYFPASENIKPQIADQIALGYFKNFNDNSYEFSAEVYYKYMQNQIDFKDNANLILNEHLENEVLSGDGQAYGLELMLKKTQGKFTGWISYTLSHTERTIEGINDGKAYLPTQDRPHAINIVSSYQVKPRLQFGAAWTYSSGAPISLPTSSYEFDGVVVPVYDEKNGYRLPDSHRLDVSFTLDGKKKPGRKWEYSWNFSIYNLYARQNPFSIQVRQNADNPRQTEAVQTSLVGTMVPAITLNFKF</sequence>
<dbReference type="AlphaFoldDB" id="G8R7Y5"/>
<accession>G8R7Y5</accession>
<dbReference type="GO" id="GO:0009279">
    <property type="term" value="C:cell outer membrane"/>
    <property type="evidence" value="ECO:0007669"/>
    <property type="project" value="UniProtKB-SubCell"/>
</dbReference>
<keyword evidence="4 8" id="KW-0812">Transmembrane</keyword>
<dbReference type="InterPro" id="IPR036942">
    <property type="entry name" value="Beta-barrel_TonB_sf"/>
</dbReference>
<dbReference type="SUPFAM" id="SSF56935">
    <property type="entry name" value="Porins"/>
    <property type="match status" value="1"/>
</dbReference>
<keyword evidence="3 8" id="KW-1134">Transmembrane beta strand</keyword>
<dbReference type="STRING" id="926562.Oweho_0286"/>